<dbReference type="AlphaFoldDB" id="A0A2P8DFJ1"/>
<sequence>MSPGTEGAPPLPGAIGVSRLRVYDWPGADDSDGFCGGSPHMHLTCTEAYAVIGGRGSVQTLTASGSATTPLREGDLVWFTPGTIHRLVNDGDLRIMVLMQNAGLPEAGDAVFTFPAEVLADPEDYARAAAIAPDAPEASARRRRDLAVSGFTALRERWAKGETEALPDFHQAALALVAPRLADWRERFEHGPVDDVRATARRLEALASGDPSYLSSAGVYRGESAGAWGMCGRLDKYENGTWVATDAESSPEG</sequence>
<dbReference type="Gene3D" id="2.60.120.10">
    <property type="entry name" value="Jelly Rolls"/>
    <property type="match status" value="1"/>
</dbReference>
<evidence type="ECO:0000313" key="2">
    <source>
        <dbReference type="EMBL" id="PSK95982.1"/>
    </source>
</evidence>
<dbReference type="InterPro" id="IPR011051">
    <property type="entry name" value="RmlC_Cupin_sf"/>
</dbReference>
<gene>
    <name evidence="2" type="ORF">CLV63_113145</name>
</gene>
<organism evidence="2 3">
    <name type="scientific">Murinocardiopsis flavida</name>
    <dbReference type="NCBI Taxonomy" id="645275"/>
    <lineage>
        <taxon>Bacteria</taxon>
        <taxon>Bacillati</taxon>
        <taxon>Actinomycetota</taxon>
        <taxon>Actinomycetes</taxon>
        <taxon>Streptosporangiales</taxon>
        <taxon>Nocardiopsidaceae</taxon>
        <taxon>Murinocardiopsis</taxon>
    </lineage>
</organism>
<dbReference type="EMBL" id="PYGA01000013">
    <property type="protein sequence ID" value="PSK95982.1"/>
    <property type="molecule type" value="Genomic_DNA"/>
</dbReference>
<evidence type="ECO:0000313" key="3">
    <source>
        <dbReference type="Proteomes" id="UP000240542"/>
    </source>
</evidence>
<dbReference type="Proteomes" id="UP000240542">
    <property type="component" value="Unassembled WGS sequence"/>
</dbReference>
<dbReference type="RefSeq" id="WP_106584424.1">
    <property type="nucleotide sequence ID" value="NZ_PYGA01000013.1"/>
</dbReference>
<keyword evidence="3" id="KW-1185">Reference proteome</keyword>
<feature type="domain" description="Cupin type-2" evidence="1">
    <location>
        <begin position="37"/>
        <end position="98"/>
    </location>
</feature>
<reference evidence="2 3" key="1">
    <citation type="submission" date="2018-03" db="EMBL/GenBank/DDBJ databases">
        <title>Genomic Encyclopedia of Archaeal and Bacterial Type Strains, Phase II (KMG-II): from individual species to whole genera.</title>
        <authorList>
            <person name="Goeker M."/>
        </authorList>
    </citation>
    <scope>NUCLEOTIDE SEQUENCE [LARGE SCALE GENOMIC DNA]</scope>
    <source>
        <strain evidence="2 3">DSM 45312</strain>
    </source>
</reference>
<protein>
    <submittedName>
        <fullName evidence="2">Cupin domain-containing protein</fullName>
    </submittedName>
</protein>
<comment type="caution">
    <text evidence="2">The sequence shown here is derived from an EMBL/GenBank/DDBJ whole genome shotgun (WGS) entry which is preliminary data.</text>
</comment>
<proteinExistence type="predicted"/>
<evidence type="ECO:0000259" key="1">
    <source>
        <dbReference type="Pfam" id="PF07883"/>
    </source>
</evidence>
<dbReference type="InterPro" id="IPR013096">
    <property type="entry name" value="Cupin_2"/>
</dbReference>
<accession>A0A2P8DFJ1</accession>
<name>A0A2P8DFJ1_9ACTN</name>
<dbReference type="OrthoDB" id="623300at2"/>
<dbReference type="SUPFAM" id="SSF51182">
    <property type="entry name" value="RmlC-like cupins"/>
    <property type="match status" value="1"/>
</dbReference>
<dbReference type="Pfam" id="PF07883">
    <property type="entry name" value="Cupin_2"/>
    <property type="match status" value="1"/>
</dbReference>
<dbReference type="InterPro" id="IPR014710">
    <property type="entry name" value="RmlC-like_jellyroll"/>
</dbReference>